<keyword evidence="1" id="KW-0812">Transmembrane</keyword>
<evidence type="ECO:0000256" key="1">
    <source>
        <dbReference type="SAM" id="Phobius"/>
    </source>
</evidence>
<evidence type="ECO:0000313" key="5">
    <source>
        <dbReference type="Proteomes" id="UP001431572"/>
    </source>
</evidence>
<keyword evidence="1" id="KW-1133">Transmembrane helix</keyword>
<evidence type="ECO:0000313" key="2">
    <source>
        <dbReference type="EMBL" id="NWJ48624.1"/>
    </source>
</evidence>
<dbReference type="Proteomes" id="UP001431572">
    <property type="component" value="Chromosome 2"/>
</dbReference>
<dbReference type="Pfam" id="PF06966">
    <property type="entry name" value="DUF1295"/>
    <property type="match status" value="1"/>
</dbReference>
<dbReference type="GO" id="GO:0016020">
    <property type="term" value="C:membrane"/>
    <property type="evidence" value="ECO:0007669"/>
    <property type="project" value="TreeGrafter"/>
</dbReference>
<reference evidence="3" key="2">
    <citation type="journal article" date="2024" name="Nature">
        <title>Anoxygenic phototroph of the Chloroflexota uses a type I reaction centre.</title>
        <authorList>
            <person name="Tsuji J.M."/>
            <person name="Shaw N.A."/>
            <person name="Nagashima S."/>
            <person name="Venkiteswaran J.J."/>
            <person name="Schiff S.L."/>
            <person name="Watanabe T."/>
            <person name="Fukui M."/>
            <person name="Hanada S."/>
            <person name="Tank M."/>
            <person name="Neufeld J.D."/>
        </authorList>
    </citation>
    <scope>NUCLEOTIDE SEQUENCE</scope>
    <source>
        <strain evidence="3">L227-S17</strain>
    </source>
</reference>
<feature type="transmembrane region" description="Helical" evidence="1">
    <location>
        <begin position="92"/>
        <end position="112"/>
    </location>
</feature>
<keyword evidence="5" id="KW-1185">Reference proteome</keyword>
<feature type="transmembrane region" description="Helical" evidence="1">
    <location>
        <begin position="147"/>
        <end position="175"/>
    </location>
</feature>
<organism evidence="2 4">
    <name type="scientific">Candidatus Chlorohelix allophototropha</name>
    <dbReference type="NCBI Taxonomy" id="3003348"/>
    <lineage>
        <taxon>Bacteria</taxon>
        <taxon>Bacillati</taxon>
        <taxon>Chloroflexota</taxon>
        <taxon>Chloroflexia</taxon>
        <taxon>Candidatus Chloroheliales</taxon>
        <taxon>Candidatus Chloroheliaceae</taxon>
        <taxon>Candidatus Chlorohelix</taxon>
    </lineage>
</organism>
<accession>A0A8T7M989</accession>
<proteinExistence type="predicted"/>
<feature type="transmembrane region" description="Helical" evidence="1">
    <location>
        <begin position="69"/>
        <end position="86"/>
    </location>
</feature>
<sequence>MKPRYFIDAHKLATPLVILLMIALYEQWNNYTAWAYLAMHGTYCLLWVLKSRLFPDSHWERRLSLGRCLFIWLILSLYWIAPWFITAGHVEAPPWLLALCISLYILGIFLHYSSDMQKYTSLQLRPTELITEGLWSKVRNPNYTGEFLIYLSFSIMPLHWLPPLLLAGVIIFVWLPQMVRKDRSLSRFSNFKEYKAHTKRMFPFLF</sequence>
<reference evidence="2 4" key="1">
    <citation type="submission" date="2020-06" db="EMBL/GenBank/DDBJ databases">
        <title>Anoxygenic phototrophic Chloroflexota member uses a Type I reaction center.</title>
        <authorList>
            <person name="Tsuji J.M."/>
            <person name="Shaw N.A."/>
            <person name="Nagashima S."/>
            <person name="Venkiteswaran J."/>
            <person name="Schiff S.L."/>
            <person name="Hanada S."/>
            <person name="Tank M."/>
            <person name="Neufeld J.D."/>
        </authorList>
    </citation>
    <scope>NUCLEOTIDE SEQUENCE [LARGE SCALE GENOMIC DNA]</scope>
    <source>
        <strain evidence="2">L227-S17</strain>
    </source>
</reference>
<feature type="transmembrane region" description="Helical" evidence="1">
    <location>
        <begin position="7"/>
        <end position="25"/>
    </location>
</feature>
<dbReference type="Proteomes" id="UP000521676">
    <property type="component" value="Unassembled WGS sequence"/>
</dbReference>
<feature type="transmembrane region" description="Helical" evidence="1">
    <location>
        <begin position="31"/>
        <end position="49"/>
    </location>
</feature>
<dbReference type="Gene3D" id="1.20.120.1630">
    <property type="match status" value="1"/>
</dbReference>
<dbReference type="AlphaFoldDB" id="A0A8T7M989"/>
<dbReference type="RefSeq" id="WP_341470459.1">
    <property type="nucleotide sequence ID" value="NZ_CP128400.1"/>
</dbReference>
<evidence type="ECO:0000313" key="4">
    <source>
        <dbReference type="Proteomes" id="UP000521676"/>
    </source>
</evidence>
<gene>
    <name evidence="2" type="ORF">HXX08_22420</name>
    <name evidence="3" type="ORF">OZ401_004168</name>
</gene>
<dbReference type="PROSITE" id="PS50244">
    <property type="entry name" value="S5A_REDUCTASE"/>
    <property type="match status" value="1"/>
</dbReference>
<dbReference type="PANTHER" id="PTHR32251">
    <property type="entry name" value="3-OXO-5-ALPHA-STEROID 4-DEHYDROGENASE"/>
    <property type="match status" value="1"/>
</dbReference>
<dbReference type="InterPro" id="IPR010721">
    <property type="entry name" value="UstE-like"/>
</dbReference>
<dbReference type="EMBL" id="JACATZ010000003">
    <property type="protein sequence ID" value="NWJ48624.1"/>
    <property type="molecule type" value="Genomic_DNA"/>
</dbReference>
<keyword evidence="1" id="KW-0472">Membrane</keyword>
<evidence type="ECO:0000313" key="3">
    <source>
        <dbReference type="EMBL" id="WJW68554.1"/>
    </source>
</evidence>
<protein>
    <submittedName>
        <fullName evidence="2">DUF1295 domain-containing protein</fullName>
    </submittedName>
</protein>
<dbReference type="EMBL" id="CP128400">
    <property type="protein sequence ID" value="WJW68554.1"/>
    <property type="molecule type" value="Genomic_DNA"/>
</dbReference>
<name>A0A8T7M989_9CHLR</name>
<dbReference type="PANTHER" id="PTHR32251:SF33">
    <property type="entry name" value="STEROID 5-ALPHA REDUCTASE C-TERMINAL DOMAIN-CONTAINING PROTEIN"/>
    <property type="match status" value="1"/>
</dbReference>